<evidence type="ECO:0000259" key="6">
    <source>
        <dbReference type="PROSITE" id="PS50850"/>
    </source>
</evidence>
<feature type="transmembrane region" description="Helical" evidence="5">
    <location>
        <begin position="323"/>
        <end position="345"/>
    </location>
</feature>
<sequence length="506" mass="55952">MDAQRPVSATSTLKDVPFTEKDSAPMHVEEETFIINKFAEGDPENPKNWSRGKRWYLTMLSGLLFLNSTFASSAPSSIVPQLMEEFHLSSLVGILTISLFVAGYCVGPILWGPLSEVYGRRPIFIFPFFAYMMFTLGGALAKNTASVLIFRFIGGTFAAAPQTNSGAMIADIWDPETRGKAIAIFTLAPFAGPALGPIVGGFVGENVSWRWVFWVMTAFAGVCWILALLTMPETYAPVLLARQAKRKRKATDDERYYAPLDKRDTSLKSRMENILAKPFAILFSEPMLMALTLYMSFIYGCIYLLFAAYPIVFTQGHHLSPGISGLMFLAIPIGAMFGVILYVNYYNPSYERKANEIRPKLVPPEFRLNCTLVPSVLYAGTFFWFGWTSFPSISFAAPMTSGFVTGFAVELLYLGLFNYIVDAYLPVAASALAASTVVRSLFGAAFPLFAGKMYEGLKPQWASTLLGFIALLMIPIPFVLQRFGPRLRASSKYCPTEEVSPSAPLE</sequence>
<dbReference type="Gene3D" id="1.20.1250.20">
    <property type="entry name" value="MFS general substrate transporter like domains"/>
    <property type="match status" value="1"/>
</dbReference>
<feature type="transmembrane region" description="Helical" evidence="5">
    <location>
        <begin position="366"/>
        <end position="387"/>
    </location>
</feature>
<evidence type="ECO:0000256" key="4">
    <source>
        <dbReference type="ARBA" id="ARBA00023136"/>
    </source>
</evidence>
<dbReference type="Proteomes" id="UP000807306">
    <property type="component" value="Unassembled WGS sequence"/>
</dbReference>
<evidence type="ECO:0000313" key="7">
    <source>
        <dbReference type="EMBL" id="KAF9524091.1"/>
    </source>
</evidence>
<comment type="subcellular location">
    <subcellularLocation>
        <location evidence="1">Membrane</location>
        <topology evidence="1">Multi-pass membrane protein</topology>
    </subcellularLocation>
</comment>
<evidence type="ECO:0000256" key="3">
    <source>
        <dbReference type="ARBA" id="ARBA00022989"/>
    </source>
</evidence>
<gene>
    <name evidence="7" type="ORF">CPB83DRAFT_861872</name>
</gene>
<dbReference type="CDD" id="cd17323">
    <property type="entry name" value="MFS_Tpo1_MDR_like"/>
    <property type="match status" value="1"/>
</dbReference>
<proteinExistence type="predicted"/>
<feature type="transmembrane region" description="Helical" evidence="5">
    <location>
        <begin position="55"/>
        <end position="74"/>
    </location>
</feature>
<accession>A0A9P6E7Q9</accession>
<feature type="transmembrane region" description="Helical" evidence="5">
    <location>
        <begin position="123"/>
        <end position="141"/>
    </location>
</feature>
<keyword evidence="4 5" id="KW-0472">Membrane</keyword>
<dbReference type="SUPFAM" id="SSF103473">
    <property type="entry name" value="MFS general substrate transporter"/>
    <property type="match status" value="1"/>
</dbReference>
<keyword evidence="2 5" id="KW-0812">Transmembrane</keyword>
<evidence type="ECO:0000313" key="8">
    <source>
        <dbReference type="Proteomes" id="UP000807306"/>
    </source>
</evidence>
<protein>
    <submittedName>
        <fullName evidence="7">Major facilitator superfamily domain-containing protein</fullName>
    </submittedName>
</protein>
<dbReference type="PROSITE" id="PS50850">
    <property type="entry name" value="MFS"/>
    <property type="match status" value="1"/>
</dbReference>
<evidence type="ECO:0000256" key="5">
    <source>
        <dbReference type="SAM" id="Phobius"/>
    </source>
</evidence>
<feature type="transmembrane region" description="Helical" evidence="5">
    <location>
        <begin position="147"/>
        <end position="169"/>
    </location>
</feature>
<feature type="domain" description="Major facilitator superfamily (MFS) profile" evidence="6">
    <location>
        <begin position="54"/>
        <end position="488"/>
    </location>
</feature>
<dbReference type="OrthoDB" id="9986881at2759"/>
<dbReference type="PANTHER" id="PTHR23502">
    <property type="entry name" value="MAJOR FACILITATOR SUPERFAMILY"/>
    <property type="match status" value="1"/>
</dbReference>
<feature type="transmembrane region" description="Helical" evidence="5">
    <location>
        <begin position="461"/>
        <end position="480"/>
    </location>
</feature>
<dbReference type="GO" id="GO:0005886">
    <property type="term" value="C:plasma membrane"/>
    <property type="evidence" value="ECO:0007669"/>
    <property type="project" value="TreeGrafter"/>
</dbReference>
<organism evidence="7 8">
    <name type="scientific">Crepidotus variabilis</name>
    <dbReference type="NCBI Taxonomy" id="179855"/>
    <lineage>
        <taxon>Eukaryota</taxon>
        <taxon>Fungi</taxon>
        <taxon>Dikarya</taxon>
        <taxon>Basidiomycota</taxon>
        <taxon>Agaricomycotina</taxon>
        <taxon>Agaricomycetes</taxon>
        <taxon>Agaricomycetidae</taxon>
        <taxon>Agaricales</taxon>
        <taxon>Agaricineae</taxon>
        <taxon>Crepidotaceae</taxon>
        <taxon>Crepidotus</taxon>
    </lineage>
</organism>
<feature type="transmembrane region" description="Helical" evidence="5">
    <location>
        <begin position="287"/>
        <end position="311"/>
    </location>
</feature>
<keyword evidence="8" id="KW-1185">Reference proteome</keyword>
<dbReference type="InterPro" id="IPR011701">
    <property type="entry name" value="MFS"/>
</dbReference>
<name>A0A9P6E7Q9_9AGAR</name>
<dbReference type="InterPro" id="IPR020846">
    <property type="entry name" value="MFS_dom"/>
</dbReference>
<dbReference type="PANTHER" id="PTHR23502:SF173">
    <property type="entry name" value="MFS-MULTIDRUG-RESISTANCE TRANSPORTER-RELATED"/>
    <property type="match status" value="1"/>
</dbReference>
<dbReference type="FunFam" id="1.20.1250.20:FF:000011">
    <property type="entry name" value="MFS multidrug transporter, putative"/>
    <property type="match status" value="1"/>
</dbReference>
<dbReference type="GO" id="GO:0022857">
    <property type="term" value="F:transmembrane transporter activity"/>
    <property type="evidence" value="ECO:0007669"/>
    <property type="project" value="InterPro"/>
</dbReference>
<feature type="transmembrane region" description="Helical" evidence="5">
    <location>
        <begin position="423"/>
        <end position="449"/>
    </location>
</feature>
<reference evidence="7" key="1">
    <citation type="submission" date="2020-11" db="EMBL/GenBank/DDBJ databases">
        <authorList>
            <consortium name="DOE Joint Genome Institute"/>
            <person name="Ahrendt S."/>
            <person name="Riley R."/>
            <person name="Andreopoulos W."/>
            <person name="Labutti K."/>
            <person name="Pangilinan J."/>
            <person name="Ruiz-Duenas F.J."/>
            <person name="Barrasa J.M."/>
            <person name="Sanchez-Garcia M."/>
            <person name="Camarero S."/>
            <person name="Miyauchi S."/>
            <person name="Serrano A."/>
            <person name="Linde D."/>
            <person name="Babiker R."/>
            <person name="Drula E."/>
            <person name="Ayuso-Fernandez I."/>
            <person name="Pacheco R."/>
            <person name="Padilla G."/>
            <person name="Ferreira P."/>
            <person name="Barriuso J."/>
            <person name="Kellner H."/>
            <person name="Castanera R."/>
            <person name="Alfaro M."/>
            <person name="Ramirez L."/>
            <person name="Pisabarro A.G."/>
            <person name="Kuo A."/>
            <person name="Tritt A."/>
            <person name="Lipzen A."/>
            <person name="He G."/>
            <person name="Yan M."/>
            <person name="Ng V."/>
            <person name="Cullen D."/>
            <person name="Martin F."/>
            <person name="Rosso M.-N."/>
            <person name="Henrissat B."/>
            <person name="Hibbett D."/>
            <person name="Martinez A.T."/>
            <person name="Grigoriev I.V."/>
        </authorList>
    </citation>
    <scope>NUCLEOTIDE SEQUENCE</scope>
    <source>
        <strain evidence="7">CBS 506.95</strain>
    </source>
</reference>
<dbReference type="EMBL" id="MU157905">
    <property type="protein sequence ID" value="KAF9524091.1"/>
    <property type="molecule type" value="Genomic_DNA"/>
</dbReference>
<feature type="transmembrane region" description="Helical" evidence="5">
    <location>
        <begin position="86"/>
        <end position="111"/>
    </location>
</feature>
<feature type="transmembrane region" description="Helical" evidence="5">
    <location>
        <begin position="393"/>
        <end position="416"/>
    </location>
</feature>
<evidence type="ECO:0000256" key="2">
    <source>
        <dbReference type="ARBA" id="ARBA00022692"/>
    </source>
</evidence>
<comment type="caution">
    <text evidence="7">The sequence shown here is derived from an EMBL/GenBank/DDBJ whole genome shotgun (WGS) entry which is preliminary data.</text>
</comment>
<feature type="transmembrane region" description="Helical" evidence="5">
    <location>
        <begin position="211"/>
        <end position="240"/>
    </location>
</feature>
<dbReference type="AlphaFoldDB" id="A0A9P6E7Q9"/>
<dbReference type="Pfam" id="PF07690">
    <property type="entry name" value="MFS_1"/>
    <property type="match status" value="1"/>
</dbReference>
<keyword evidence="3 5" id="KW-1133">Transmembrane helix</keyword>
<dbReference type="InterPro" id="IPR036259">
    <property type="entry name" value="MFS_trans_sf"/>
</dbReference>
<evidence type="ECO:0000256" key="1">
    <source>
        <dbReference type="ARBA" id="ARBA00004141"/>
    </source>
</evidence>
<feature type="transmembrane region" description="Helical" evidence="5">
    <location>
        <begin position="181"/>
        <end position="199"/>
    </location>
</feature>